<name>B2ZXS0_9CAUD</name>
<sequence length="147" mass="16898">MVDSNLIQTLGNPFPATAWDPGHPDTYLFYEGPLLWRHTLPDGRTGFVHWADRVKKPRTVAADSASDMEEYDQYNFYMFQDRREFEELLTQARLGRPLIQIFAKCLAVYQFLTLSNDTTVRSVKLLEFPEVDPATLPAPDANIKEES</sequence>
<protein>
    <submittedName>
        <fullName evidence="1">Uncharacterized protein</fullName>
    </submittedName>
</protein>
<accession>B2ZXS0</accession>
<proteinExistence type="predicted"/>
<organism evidence="1 2">
    <name type="scientific">Ralstonia phage phiRSL1</name>
    <dbReference type="NCBI Taxonomy" id="1980924"/>
    <lineage>
        <taxon>Viruses</taxon>
        <taxon>Duplodnaviria</taxon>
        <taxon>Heunggongvirae</taxon>
        <taxon>Uroviricota</taxon>
        <taxon>Caudoviricetes</taxon>
        <taxon>Mieseafarmvirus</taxon>
        <taxon>Mieseafarmvirus RSL1</taxon>
    </lineage>
</organism>
<keyword evidence="2" id="KW-1185">Reference proteome</keyword>
<evidence type="ECO:0000313" key="1">
    <source>
        <dbReference type="EMBL" id="BAG41501.1"/>
    </source>
</evidence>
<dbReference type="Proteomes" id="UP000001034">
    <property type="component" value="Segment"/>
</dbReference>
<dbReference type="KEGG" id="vg:6369834"/>
<dbReference type="GeneID" id="6369834"/>
<dbReference type="RefSeq" id="YP_001949931.1">
    <property type="nucleotide sequence ID" value="NC_010811.2"/>
</dbReference>
<dbReference type="EMBL" id="AB366653">
    <property type="protein sequence ID" value="BAG41501.1"/>
    <property type="molecule type" value="Genomic_DNA"/>
</dbReference>
<reference evidence="1 2" key="1">
    <citation type="journal article" date="2010" name="Virology">
        <title>A jumbo phage infecting the phytopathogen Ralstonia solanacearum defines a new lineage of the Myoviridae family.</title>
        <authorList>
            <person name="Yamada T."/>
            <person name="Satoh S."/>
            <person name="Ishikawa H."/>
            <person name="Fujiwara A."/>
            <person name="Kawasaki T."/>
            <person name="Fujie M."/>
            <person name="Ogata H."/>
        </authorList>
    </citation>
    <scope>NUCLEOTIDE SEQUENCE [LARGE SCALE GENOMIC DNA]</scope>
</reference>
<evidence type="ECO:0000313" key="2">
    <source>
        <dbReference type="Proteomes" id="UP000001034"/>
    </source>
</evidence>